<dbReference type="AlphaFoldDB" id="A0A6L6QGB9"/>
<protein>
    <submittedName>
        <fullName evidence="3">Uncharacterized protein</fullName>
    </submittedName>
</protein>
<organism evidence="3 4">
    <name type="scientific">Massilia eburnea</name>
    <dbReference type="NCBI Taxonomy" id="1776165"/>
    <lineage>
        <taxon>Bacteria</taxon>
        <taxon>Pseudomonadati</taxon>
        <taxon>Pseudomonadota</taxon>
        <taxon>Betaproteobacteria</taxon>
        <taxon>Burkholderiales</taxon>
        <taxon>Oxalobacteraceae</taxon>
        <taxon>Telluria group</taxon>
        <taxon>Massilia</taxon>
    </lineage>
</organism>
<proteinExistence type="predicted"/>
<keyword evidence="4" id="KW-1185">Reference proteome</keyword>
<comment type="caution">
    <text evidence="3">The sequence shown here is derived from an EMBL/GenBank/DDBJ whole genome shotgun (WGS) entry which is preliminary data.</text>
</comment>
<dbReference type="OrthoDB" id="9154625at2"/>
<evidence type="ECO:0000256" key="2">
    <source>
        <dbReference type="SAM" id="Phobius"/>
    </source>
</evidence>
<dbReference type="RefSeq" id="WP_155454362.1">
    <property type="nucleotide sequence ID" value="NZ_WNKX01000008.1"/>
</dbReference>
<dbReference type="EMBL" id="WNKX01000008">
    <property type="protein sequence ID" value="MTW11402.1"/>
    <property type="molecule type" value="Genomic_DNA"/>
</dbReference>
<dbReference type="Proteomes" id="UP000472320">
    <property type="component" value="Unassembled WGS sequence"/>
</dbReference>
<keyword evidence="2" id="KW-1133">Transmembrane helix</keyword>
<feature type="transmembrane region" description="Helical" evidence="2">
    <location>
        <begin position="28"/>
        <end position="45"/>
    </location>
</feature>
<gene>
    <name evidence="3" type="ORF">GM658_12425</name>
</gene>
<evidence type="ECO:0000256" key="1">
    <source>
        <dbReference type="SAM" id="MobiDB-lite"/>
    </source>
</evidence>
<keyword evidence="2" id="KW-0472">Membrane</keyword>
<feature type="transmembrane region" description="Helical" evidence="2">
    <location>
        <begin position="65"/>
        <end position="86"/>
    </location>
</feature>
<keyword evidence="2" id="KW-0812">Transmembrane</keyword>
<evidence type="ECO:0000313" key="3">
    <source>
        <dbReference type="EMBL" id="MTW11402.1"/>
    </source>
</evidence>
<name>A0A6L6QGB9_9BURK</name>
<sequence>MNKNELLLEQARIAASLQKAKLATFDNVAKIAGAVLIIYLVMSGLKEISAANPAGISALAVLVKNLNISGILGYVLAAGSTTAWYLERKGKKRIVEKAAKARHRREANDPYHPSSGLTHTGDTPESAEV</sequence>
<evidence type="ECO:0000313" key="4">
    <source>
        <dbReference type="Proteomes" id="UP000472320"/>
    </source>
</evidence>
<accession>A0A6L6QGB9</accession>
<feature type="region of interest" description="Disordered" evidence="1">
    <location>
        <begin position="97"/>
        <end position="129"/>
    </location>
</feature>
<reference evidence="3 4" key="1">
    <citation type="submission" date="2019-11" db="EMBL/GenBank/DDBJ databases">
        <title>Type strains purchased from KCTC, JCM and DSMZ.</title>
        <authorList>
            <person name="Lu H."/>
        </authorList>
    </citation>
    <scope>NUCLEOTIDE SEQUENCE [LARGE SCALE GENOMIC DNA]</scope>
    <source>
        <strain evidence="3 4">JCM 31587</strain>
    </source>
</reference>